<evidence type="ECO:0000256" key="10">
    <source>
        <dbReference type="HAMAP-Rule" id="MF_01464"/>
    </source>
</evidence>
<feature type="transmembrane region" description="Helical" evidence="9">
    <location>
        <begin position="685"/>
        <end position="703"/>
    </location>
</feature>
<dbReference type="Pfam" id="PF07549">
    <property type="entry name" value="Sec_GG"/>
    <property type="match status" value="1"/>
</dbReference>
<evidence type="ECO:0000256" key="2">
    <source>
        <dbReference type="ARBA" id="ARBA00022448"/>
    </source>
</evidence>
<dbReference type="NCBIfam" id="TIGR00966">
    <property type="entry name" value="transloc_SecF"/>
    <property type="match status" value="1"/>
</dbReference>
<gene>
    <name evidence="14" type="primary">secDF</name>
    <name evidence="9" type="synonym">secD</name>
    <name evidence="10" type="synonym">secF</name>
    <name evidence="14" type="ORF">ACFPVY_13870</name>
</gene>
<keyword evidence="4 9" id="KW-0812">Transmembrane</keyword>
<feature type="transmembrane region" description="Helical" evidence="9">
    <location>
        <begin position="502"/>
        <end position="519"/>
    </location>
</feature>
<comment type="function">
    <text evidence="9">Part of the Sec protein translocase complex. Interacts with the SecYEG preprotein conducting channel. SecDF uses the proton motive force (PMF) to complete protein translocation after the ATP-dependent function of SecA.</text>
</comment>
<feature type="transmembrane region" description="Helical" evidence="9">
    <location>
        <begin position="935"/>
        <end position="953"/>
    </location>
</feature>
<dbReference type="InterPro" id="IPR022813">
    <property type="entry name" value="SecD/SecF_arch_bac"/>
</dbReference>
<comment type="caution">
    <text evidence="9">Lacks conserved residue(s) required for the propagation of feature annotation.</text>
</comment>
<dbReference type="EMBL" id="JBHSQB010000010">
    <property type="protein sequence ID" value="MFC6097739.1"/>
    <property type="molecule type" value="Genomic_DNA"/>
</dbReference>
<dbReference type="Proteomes" id="UP001596287">
    <property type="component" value="Unassembled WGS sequence"/>
</dbReference>
<keyword evidence="15" id="KW-1185">Reference proteome</keyword>
<dbReference type="InterPro" id="IPR005665">
    <property type="entry name" value="SecF_bac"/>
</dbReference>
<dbReference type="HAMAP" id="MF_01464_B">
    <property type="entry name" value="SecF_B"/>
    <property type="match status" value="1"/>
</dbReference>
<dbReference type="NCBIfam" id="NF009585">
    <property type="entry name" value="PRK13024.1-5"/>
    <property type="match status" value="1"/>
</dbReference>
<dbReference type="PANTHER" id="PTHR30081:SF1">
    <property type="entry name" value="PROTEIN TRANSLOCASE SUBUNIT SECD"/>
    <property type="match status" value="1"/>
</dbReference>
<dbReference type="InterPro" id="IPR055344">
    <property type="entry name" value="SecD_SecF_C_bact"/>
</dbReference>
<dbReference type="InterPro" id="IPR005791">
    <property type="entry name" value="SecD"/>
</dbReference>
<dbReference type="HAMAP" id="MF_01463_B">
    <property type="entry name" value="SecD_B"/>
    <property type="match status" value="1"/>
</dbReference>
<evidence type="ECO:0000256" key="7">
    <source>
        <dbReference type="ARBA" id="ARBA00023010"/>
    </source>
</evidence>
<feature type="transmembrane region" description="Helical" evidence="9">
    <location>
        <begin position="632"/>
        <end position="651"/>
    </location>
</feature>
<comment type="subunit">
    <text evidence="10">Forms a complex with SecD. Part of the essential Sec protein translocation apparatus which comprises SecA, SecYEG and auxiliary proteins SecDF. Other proteins may also be involved.</text>
</comment>
<dbReference type="InterPro" id="IPR054384">
    <property type="entry name" value="SecDF_P1_head"/>
</dbReference>
<evidence type="ECO:0000256" key="4">
    <source>
        <dbReference type="ARBA" id="ARBA00022692"/>
    </source>
</evidence>
<keyword evidence="6 9" id="KW-1133">Transmembrane helix</keyword>
<dbReference type="Gene3D" id="3.30.70.3220">
    <property type="match status" value="1"/>
</dbReference>
<dbReference type="InterPro" id="IPR048634">
    <property type="entry name" value="SecD_SecF_C"/>
</dbReference>
<dbReference type="RefSeq" id="WP_379792716.1">
    <property type="nucleotide sequence ID" value="NZ_JBHSQB010000010.1"/>
</dbReference>
<comment type="caution">
    <text evidence="14">The sequence shown here is derived from an EMBL/GenBank/DDBJ whole genome shotgun (WGS) entry which is preliminary data.</text>
</comment>
<evidence type="ECO:0000256" key="1">
    <source>
        <dbReference type="ARBA" id="ARBA00004651"/>
    </source>
</evidence>
<feature type="transmembrane region" description="Helical" evidence="9">
    <location>
        <begin position="825"/>
        <end position="842"/>
    </location>
</feature>
<feature type="transmembrane region" description="Helical" evidence="9">
    <location>
        <begin position="849"/>
        <end position="870"/>
    </location>
</feature>
<dbReference type="Gene3D" id="3.30.1360.200">
    <property type="match status" value="1"/>
</dbReference>
<keyword evidence="2 9" id="KW-0813">Transport</keyword>
<dbReference type="Gene3D" id="1.20.1640.10">
    <property type="entry name" value="Multidrug efflux transporter AcrB transmembrane domain"/>
    <property type="match status" value="2"/>
</dbReference>
<feature type="transmembrane region" description="Helical" evidence="9">
    <location>
        <begin position="885"/>
        <end position="904"/>
    </location>
</feature>
<feature type="domain" description="Protein translocase subunit SecDF P1" evidence="12">
    <location>
        <begin position="178"/>
        <end position="235"/>
    </location>
</feature>
<protein>
    <recommendedName>
        <fullName evidence="9 10">Multifunctional fusion protein</fullName>
    </recommendedName>
    <domain>
        <recommendedName>
            <fullName evidence="9">Protein translocase subunit SecD</fullName>
        </recommendedName>
    </domain>
    <domain>
        <recommendedName>
            <fullName evidence="10">Protein-export membrane protein SecF</fullName>
        </recommendedName>
    </domain>
</protein>
<evidence type="ECO:0000259" key="13">
    <source>
        <dbReference type="Pfam" id="PF22599"/>
    </source>
</evidence>
<evidence type="ECO:0000313" key="15">
    <source>
        <dbReference type="Proteomes" id="UP001596287"/>
    </source>
</evidence>
<comment type="similarity">
    <text evidence="9">Belongs to the SecD/SecF family. SecD subfamily.</text>
</comment>
<evidence type="ECO:0000256" key="8">
    <source>
        <dbReference type="ARBA" id="ARBA00023136"/>
    </source>
</evidence>
<dbReference type="InterPro" id="IPR048631">
    <property type="entry name" value="SecD_1st"/>
</dbReference>
<comment type="subunit">
    <text evidence="9">Forms a complex with SecF. Part of the essential Sec protein translocation apparatus which comprises SecA, SecYEG and auxiliary proteins SecDF. Other proteins may also be involved.</text>
</comment>
<comment type="subcellular location">
    <subcellularLocation>
        <location evidence="1 9">Cell membrane</location>
        <topology evidence="1 9">Multi-pass membrane protein</topology>
    </subcellularLocation>
</comment>
<keyword evidence="7 9" id="KW-0811">Translocation</keyword>
<feature type="domain" description="Protein export membrane protein SecD/SecF C-terminal" evidence="11">
    <location>
        <begin position="481"/>
        <end position="653"/>
    </location>
</feature>
<evidence type="ECO:0000256" key="9">
    <source>
        <dbReference type="HAMAP-Rule" id="MF_01463"/>
    </source>
</evidence>
<reference evidence="15" key="1">
    <citation type="journal article" date="2019" name="Int. J. Syst. Evol. Microbiol.">
        <title>The Global Catalogue of Microorganisms (GCM) 10K type strain sequencing project: providing services to taxonomists for standard genome sequencing and annotation.</title>
        <authorList>
            <consortium name="The Broad Institute Genomics Platform"/>
            <consortium name="The Broad Institute Genome Sequencing Center for Infectious Disease"/>
            <person name="Wu L."/>
            <person name="Ma J."/>
        </authorList>
    </citation>
    <scope>NUCLEOTIDE SEQUENCE [LARGE SCALE GENOMIC DNA]</scope>
    <source>
        <strain evidence="15">CCUG 49679</strain>
    </source>
</reference>
<organism evidence="14 15">
    <name type="scientific">Flavobacterium qiangtangense</name>
    <dbReference type="NCBI Taxonomy" id="1442595"/>
    <lineage>
        <taxon>Bacteria</taxon>
        <taxon>Pseudomonadati</taxon>
        <taxon>Bacteroidota</taxon>
        <taxon>Flavobacteriia</taxon>
        <taxon>Flavobacteriales</taxon>
        <taxon>Flavobacteriaceae</taxon>
        <taxon>Flavobacterium</taxon>
    </lineage>
</organism>
<keyword evidence="8 9" id="KW-0472">Membrane</keyword>
<feature type="domain" description="Protein export membrane protein SecD/SecF C-terminal" evidence="11">
    <location>
        <begin position="799"/>
        <end position="984"/>
    </location>
</feature>
<evidence type="ECO:0000313" key="14">
    <source>
        <dbReference type="EMBL" id="MFC6097739.1"/>
    </source>
</evidence>
<dbReference type="InterPro" id="IPR022646">
    <property type="entry name" value="SecD/SecF_CS"/>
</dbReference>
<dbReference type="NCBIfam" id="TIGR00916">
    <property type="entry name" value="2A0604s01"/>
    <property type="match status" value="2"/>
</dbReference>
<keyword evidence="3 9" id="KW-1003">Cell membrane</keyword>
<evidence type="ECO:0000259" key="11">
    <source>
        <dbReference type="Pfam" id="PF02355"/>
    </source>
</evidence>
<dbReference type="SUPFAM" id="SSF82866">
    <property type="entry name" value="Multidrug efflux transporter AcrB transmembrane domain"/>
    <property type="match status" value="2"/>
</dbReference>
<dbReference type="PANTHER" id="PTHR30081">
    <property type="entry name" value="PROTEIN-EXPORT MEMBRANE PROTEIN SEC"/>
    <property type="match status" value="1"/>
</dbReference>
<dbReference type="NCBIfam" id="TIGR01129">
    <property type="entry name" value="secD"/>
    <property type="match status" value="1"/>
</dbReference>
<feature type="domain" description="SecDF P1 head subdomain" evidence="13">
    <location>
        <begin position="380"/>
        <end position="480"/>
    </location>
</feature>
<evidence type="ECO:0000256" key="6">
    <source>
        <dbReference type="ARBA" id="ARBA00022989"/>
    </source>
</evidence>
<dbReference type="Pfam" id="PF02355">
    <property type="entry name" value="SecD_SecF_C"/>
    <property type="match status" value="2"/>
</dbReference>
<dbReference type="InterPro" id="IPR022645">
    <property type="entry name" value="SecD/SecF_bac"/>
</dbReference>
<dbReference type="Pfam" id="PF22599">
    <property type="entry name" value="SecDF_P1_head"/>
    <property type="match status" value="1"/>
</dbReference>
<feature type="transmembrane region" description="Helical" evidence="9">
    <location>
        <begin position="555"/>
        <end position="573"/>
    </location>
</feature>
<comment type="similarity">
    <text evidence="10">Belongs to the SecD/SecF family. SecF subfamily.</text>
</comment>
<evidence type="ECO:0000259" key="12">
    <source>
        <dbReference type="Pfam" id="PF21760"/>
    </source>
</evidence>
<sequence>MQNRGLVKFFAILFALVSIYQLSFTFVADGVKSDAKAFANGDEQKELDYLTSKEKEIVYNLGFTKFTYKEVADKQINKGLDLEGGINVILQISVKDVLKTLSNDSKNPIFNKALAEADDMRAGNQDPIDAFFAAFDQESKGTVKLAEIFAHRNLEEVTFNMTDAQVKTIVKRKVSESVDSAFRVLTERIDKFGVVQPNIQKLGESGRILVELPGAKDVDRIKKLLQSTAQLEFWETYKSSEMGNFLMQANEVLKKTEVAVKPAETAKAVNDTLGKLLTDASADSTATAAGNSPLIDKMVAYGRGPILGYFSSKDTATVAGYFRKPEVKSLLGGEQRYAKFVWSKPTTINVLEKQIVDPAKTPNSKKVEVLELYALKGNRQNQPAMSGGVVTDASDKFDQMGKPSVEMVMNSRGAKDWEALTGKAYAEQSSIAIVLDNVVYSAPGVTSGAITGGISQITGNFDISETKDLANILRAGKLPASADIVQFDAVGPSLGQEAIDNGINSALVGLLLVSLWMIVYYGKSGWYANIALIVNLLFLFGILASIGAILTLPGIAGIVLTMGTAVDANIIIYERAKEELRLGKTLEEAVKVSFSWRGAMSSITDANVTHVLTGAVLFIFGTGPIKGFATTLLIGIFTSLFTSIFITRILLEWSIARKNNLTFVTSMSKNWFTNFHYDFLGKKKITYIFSSCVVIISIASLFINGLDEGVDFVGGRTYQVRFEKPVEASQVADELSDAAAFGSGVQAKVLGDKEQLKIVTKYKIEDPSSEADVEANKILFNSLKKYYSGDLTYEKFVNAYDGKTIGVVSTSKVGPAVAKDIKTNSIWAVLGAMAVVFLYLMVSFRKWQYSLGAIAAVAHDVIFVLGIYSLCYKFMPFHMEMDQHFIAAILTVIGYSMNDTVIVFDRIREYLAGKTKGSFNEIVNRSINTTMSRTINTSLTMVMVLLIMFIFGGESIRGFIFAMLIGIVVGTYSSLFIATPVLVDSISDAEHKRIEDLHNNAKEETV</sequence>
<name>A0ABW1PR73_9FLAO</name>
<proteinExistence type="inferred from homology"/>
<feature type="transmembrane region" description="Helical" evidence="9">
    <location>
        <begin position="526"/>
        <end position="549"/>
    </location>
</feature>
<dbReference type="Pfam" id="PF21760">
    <property type="entry name" value="SecD_1st"/>
    <property type="match status" value="1"/>
</dbReference>
<accession>A0ABW1PR73</accession>
<feature type="transmembrane region" description="Helical" evidence="9">
    <location>
        <begin position="594"/>
        <end position="620"/>
    </location>
</feature>
<evidence type="ECO:0000256" key="5">
    <source>
        <dbReference type="ARBA" id="ARBA00022927"/>
    </source>
</evidence>
<keyword evidence="5 9" id="KW-0653">Protein transport</keyword>
<feature type="transmembrane region" description="Helical" evidence="9">
    <location>
        <begin position="959"/>
        <end position="983"/>
    </location>
</feature>
<evidence type="ECO:0000256" key="3">
    <source>
        <dbReference type="ARBA" id="ARBA00022475"/>
    </source>
</evidence>
<dbReference type="PRINTS" id="PR01755">
    <property type="entry name" value="SECFTRNLCASE"/>
</dbReference>